<sequence length="33" mass="3687">KNWFGVLGLEFRVLSLMYHGNHLIIGISGSDNV</sequence>
<proteinExistence type="predicted"/>
<dbReference type="EMBL" id="BART01033064">
    <property type="protein sequence ID" value="GAH17052.1"/>
    <property type="molecule type" value="Genomic_DNA"/>
</dbReference>
<accession>X1D9Z6</accession>
<organism evidence="1">
    <name type="scientific">marine sediment metagenome</name>
    <dbReference type="NCBI Taxonomy" id="412755"/>
    <lineage>
        <taxon>unclassified sequences</taxon>
        <taxon>metagenomes</taxon>
        <taxon>ecological metagenomes</taxon>
    </lineage>
</organism>
<name>X1D9Z6_9ZZZZ</name>
<dbReference type="AlphaFoldDB" id="X1D9Z6"/>
<comment type="caution">
    <text evidence="1">The sequence shown here is derived from an EMBL/GenBank/DDBJ whole genome shotgun (WGS) entry which is preliminary data.</text>
</comment>
<gene>
    <name evidence="1" type="ORF">S01H4_56947</name>
</gene>
<protein>
    <submittedName>
        <fullName evidence="1">Uncharacterized protein</fullName>
    </submittedName>
</protein>
<reference evidence="1" key="1">
    <citation type="journal article" date="2014" name="Front. Microbiol.">
        <title>High frequency of phylogenetically diverse reductive dehalogenase-homologous genes in deep subseafloor sedimentary metagenomes.</title>
        <authorList>
            <person name="Kawai M."/>
            <person name="Futagami T."/>
            <person name="Toyoda A."/>
            <person name="Takaki Y."/>
            <person name="Nishi S."/>
            <person name="Hori S."/>
            <person name="Arai W."/>
            <person name="Tsubouchi T."/>
            <person name="Morono Y."/>
            <person name="Uchiyama I."/>
            <person name="Ito T."/>
            <person name="Fujiyama A."/>
            <person name="Inagaki F."/>
            <person name="Takami H."/>
        </authorList>
    </citation>
    <scope>NUCLEOTIDE SEQUENCE</scope>
    <source>
        <strain evidence="1">Expedition CK06-06</strain>
    </source>
</reference>
<evidence type="ECO:0000313" key="1">
    <source>
        <dbReference type="EMBL" id="GAH17052.1"/>
    </source>
</evidence>
<feature type="non-terminal residue" evidence="1">
    <location>
        <position position="1"/>
    </location>
</feature>